<keyword evidence="1" id="KW-1185">Reference proteome</keyword>
<dbReference type="Proteomes" id="UP000095283">
    <property type="component" value="Unplaced"/>
</dbReference>
<proteinExistence type="predicted"/>
<accession>A0A1I7WX25</accession>
<protein>
    <submittedName>
        <fullName evidence="2">Uncharacterized protein</fullName>
    </submittedName>
</protein>
<sequence>MLRMDTQTPSHREHHFMQQIGEIQTHRAFDKASASLCLCAVRKAVAGVCASRERAHIILLRVGASRSTQLRGGNNEMRANYKSIIEDSDQPETMNKVLTRRSRFRIPQKK</sequence>
<name>A0A1I7WX25_HETBA</name>
<evidence type="ECO:0000313" key="1">
    <source>
        <dbReference type="Proteomes" id="UP000095283"/>
    </source>
</evidence>
<reference evidence="2" key="1">
    <citation type="submission" date="2016-11" db="UniProtKB">
        <authorList>
            <consortium name="WormBaseParasite"/>
        </authorList>
    </citation>
    <scope>IDENTIFICATION</scope>
</reference>
<dbReference type="WBParaSite" id="Hba_09777">
    <property type="protein sequence ID" value="Hba_09777"/>
    <property type="gene ID" value="Hba_09777"/>
</dbReference>
<organism evidence="1 2">
    <name type="scientific">Heterorhabditis bacteriophora</name>
    <name type="common">Entomopathogenic nematode worm</name>
    <dbReference type="NCBI Taxonomy" id="37862"/>
    <lineage>
        <taxon>Eukaryota</taxon>
        <taxon>Metazoa</taxon>
        <taxon>Ecdysozoa</taxon>
        <taxon>Nematoda</taxon>
        <taxon>Chromadorea</taxon>
        <taxon>Rhabditida</taxon>
        <taxon>Rhabditina</taxon>
        <taxon>Rhabditomorpha</taxon>
        <taxon>Strongyloidea</taxon>
        <taxon>Heterorhabditidae</taxon>
        <taxon>Heterorhabditis</taxon>
    </lineage>
</organism>
<evidence type="ECO:0000313" key="2">
    <source>
        <dbReference type="WBParaSite" id="Hba_09777"/>
    </source>
</evidence>
<dbReference type="AlphaFoldDB" id="A0A1I7WX25"/>